<sequence length="132" mass="15826">FEETYIRRQVRQVSRNGDVTWRDPLFPSSFWSVHKNNEYDFPQTNNFVEAWHSRWKTLIGSSNLNIFKFIKEIQKEQNRVQLDITAILRRTPRPFQEKLNTVRESRIITVLDNHNSRPLMIFLEGIAHNLSL</sequence>
<name>A0A9N9JIU1_9GLOM</name>
<evidence type="ECO:0000313" key="2">
    <source>
        <dbReference type="Proteomes" id="UP000789405"/>
    </source>
</evidence>
<dbReference type="EMBL" id="CAJVPY010023035">
    <property type="protein sequence ID" value="CAG8784351.1"/>
    <property type="molecule type" value="Genomic_DNA"/>
</dbReference>
<accession>A0A9N9JIU1</accession>
<comment type="caution">
    <text evidence="1">The sequence shown here is derived from an EMBL/GenBank/DDBJ whole genome shotgun (WGS) entry which is preliminary data.</text>
</comment>
<evidence type="ECO:0000313" key="1">
    <source>
        <dbReference type="EMBL" id="CAG8784351.1"/>
    </source>
</evidence>
<proteinExistence type="predicted"/>
<organism evidence="1 2">
    <name type="scientific">Dentiscutata erythropus</name>
    <dbReference type="NCBI Taxonomy" id="1348616"/>
    <lineage>
        <taxon>Eukaryota</taxon>
        <taxon>Fungi</taxon>
        <taxon>Fungi incertae sedis</taxon>
        <taxon>Mucoromycota</taxon>
        <taxon>Glomeromycotina</taxon>
        <taxon>Glomeromycetes</taxon>
        <taxon>Diversisporales</taxon>
        <taxon>Gigasporaceae</taxon>
        <taxon>Dentiscutata</taxon>
    </lineage>
</organism>
<gene>
    <name evidence="1" type="ORF">DERYTH_LOCUS20085</name>
</gene>
<dbReference type="OrthoDB" id="2417292at2759"/>
<protein>
    <submittedName>
        <fullName evidence="1">16754_t:CDS:1</fullName>
    </submittedName>
</protein>
<dbReference type="AlphaFoldDB" id="A0A9N9JIU1"/>
<dbReference type="Proteomes" id="UP000789405">
    <property type="component" value="Unassembled WGS sequence"/>
</dbReference>
<feature type="non-terminal residue" evidence="1">
    <location>
        <position position="1"/>
    </location>
</feature>
<keyword evidence="2" id="KW-1185">Reference proteome</keyword>
<reference evidence="1" key="1">
    <citation type="submission" date="2021-06" db="EMBL/GenBank/DDBJ databases">
        <authorList>
            <person name="Kallberg Y."/>
            <person name="Tangrot J."/>
            <person name="Rosling A."/>
        </authorList>
    </citation>
    <scope>NUCLEOTIDE SEQUENCE</scope>
    <source>
        <strain evidence="1">MA453B</strain>
    </source>
</reference>